<dbReference type="InterPro" id="IPR025569">
    <property type="entry name" value="DUF4335"/>
</dbReference>
<dbReference type="STRING" id="179408.Osc7112_2847"/>
<dbReference type="EMBL" id="CP003614">
    <property type="protein sequence ID" value="AFZ07250.1"/>
    <property type="molecule type" value="Genomic_DNA"/>
</dbReference>
<dbReference type="PRINTS" id="PR01217">
    <property type="entry name" value="PRICHEXTENSN"/>
</dbReference>
<evidence type="ECO:0000313" key="2">
    <source>
        <dbReference type="EMBL" id="AFZ07250.1"/>
    </source>
</evidence>
<accession>K9VJ36</accession>
<feature type="region of interest" description="Disordered" evidence="1">
    <location>
        <begin position="410"/>
        <end position="432"/>
    </location>
</feature>
<feature type="compositionally biased region" description="Low complexity" evidence="1">
    <location>
        <begin position="283"/>
        <end position="303"/>
    </location>
</feature>
<organism evidence="2 3">
    <name type="scientific">Phormidium nigroviride PCC 7112</name>
    <dbReference type="NCBI Taxonomy" id="179408"/>
    <lineage>
        <taxon>Bacteria</taxon>
        <taxon>Bacillati</taxon>
        <taxon>Cyanobacteriota</taxon>
        <taxon>Cyanophyceae</taxon>
        <taxon>Oscillatoriophycideae</taxon>
        <taxon>Oscillatoriales</taxon>
        <taxon>Oscillatoriaceae</taxon>
        <taxon>Phormidium</taxon>
    </lineage>
</organism>
<dbReference type="Pfam" id="PF14233">
    <property type="entry name" value="DUF4335"/>
    <property type="match status" value="1"/>
</dbReference>
<dbReference type="OrthoDB" id="425813at2"/>
<feature type="compositionally biased region" description="Low complexity" evidence="1">
    <location>
        <begin position="224"/>
        <end position="238"/>
    </location>
</feature>
<feature type="region of interest" description="Disordered" evidence="1">
    <location>
        <begin position="224"/>
        <end position="338"/>
    </location>
</feature>
<dbReference type="Proteomes" id="UP000010478">
    <property type="component" value="Chromosome"/>
</dbReference>
<reference evidence="2 3" key="1">
    <citation type="submission" date="2012-05" db="EMBL/GenBank/DDBJ databases">
        <title>Finished chromosome of genome of Oscillatoria sp. PCC 7112.</title>
        <authorList>
            <consortium name="US DOE Joint Genome Institute"/>
            <person name="Gugger M."/>
            <person name="Coursin T."/>
            <person name="Rippka R."/>
            <person name="Tandeau De Marsac N."/>
            <person name="Huntemann M."/>
            <person name="Wei C.-L."/>
            <person name="Han J."/>
            <person name="Detter J.C."/>
            <person name="Han C."/>
            <person name="Tapia R."/>
            <person name="Davenport K."/>
            <person name="Daligault H."/>
            <person name="Erkkila T."/>
            <person name="Gu W."/>
            <person name="Munk A.C.C."/>
            <person name="Teshima H."/>
            <person name="Xu Y."/>
            <person name="Chain P."/>
            <person name="Chen A."/>
            <person name="Krypides N."/>
            <person name="Mavromatis K."/>
            <person name="Markowitz V."/>
            <person name="Szeto E."/>
            <person name="Ivanova N."/>
            <person name="Mikhailova N."/>
            <person name="Ovchinnikova G."/>
            <person name="Pagani I."/>
            <person name="Pati A."/>
            <person name="Goodwin L."/>
            <person name="Peters L."/>
            <person name="Pitluck S."/>
            <person name="Woyke T."/>
            <person name="Kerfeld C."/>
        </authorList>
    </citation>
    <scope>NUCLEOTIDE SEQUENCE [LARGE SCALE GENOMIC DNA]</scope>
    <source>
        <strain evidence="2 3">PCC 7112</strain>
    </source>
</reference>
<evidence type="ECO:0000313" key="3">
    <source>
        <dbReference type="Proteomes" id="UP000010478"/>
    </source>
</evidence>
<feature type="compositionally biased region" description="Pro residues" evidence="1">
    <location>
        <begin position="261"/>
        <end position="282"/>
    </location>
</feature>
<dbReference type="eggNOG" id="COG3266">
    <property type="taxonomic scope" value="Bacteria"/>
</dbReference>
<dbReference type="AlphaFoldDB" id="K9VJ36"/>
<proteinExistence type="predicted"/>
<dbReference type="RefSeq" id="WP_015176533.1">
    <property type="nucleotide sequence ID" value="NC_019729.1"/>
</dbReference>
<sequence length="531" mass="56092">MVLKRYTPPTCTLEITAKSSPLSRWAGQPVFKSLSFELRLDDPRLPDTQHVTLRGDRIQLETLHEAVSNYVQNLLGESRDWESNLNYQTGRIPAGSDSPEAARNAVIFDRAANTSELATSAPNTAYLPVPPRLEPCGLLAHNLFLGSLSAAESGPVVPLSTLQLFDLATALDDCAAEVMALPNLNRESRRPLSSPWLKLAAMLVAGAGLTTGIIKMLDRTATSPQTASAPATAPANPQLSTAPGNPQLAAGASPSPVAALPTPPAPKPAATPGLPPLPPPPINTAASPSPSLPPIALAPTSPTNRPSPIQQPPLLFPANGTAPSAPQSAPAFPQGQTITIPAPEERPISAPQTPAPVPYVLPPLPPRLAPAVPPPLPPSLSASRFPVPAPQTFPSPIEPIVPPASTELPALEDAQPTPQSEDDNQLAASKKNRTLFDTIPQVSEARTYFEERWKPPEGMEQTLEYSVLIDENGSVQSIVPMGKAAADYIEQINMPLAGEPFVSAVSNGKNPKIRVVLRPNGRVQTFLEESD</sequence>
<dbReference type="PATRIC" id="fig|179408.3.peg.3494"/>
<dbReference type="HOGENOM" id="CLU_038555_0_0_3"/>
<evidence type="ECO:0008006" key="4">
    <source>
        <dbReference type="Google" id="ProtNLM"/>
    </source>
</evidence>
<evidence type="ECO:0000256" key="1">
    <source>
        <dbReference type="SAM" id="MobiDB-lite"/>
    </source>
</evidence>
<dbReference type="KEGG" id="oni:Osc7112_2847"/>
<name>K9VJ36_9CYAN</name>
<protein>
    <recommendedName>
        <fullName evidence="4">DUF4335 domain-containing protein</fullName>
    </recommendedName>
</protein>
<keyword evidence="3" id="KW-1185">Reference proteome</keyword>
<gene>
    <name evidence="2" type="ORF">Osc7112_2847</name>
</gene>
<feature type="compositionally biased region" description="Low complexity" evidence="1">
    <location>
        <begin position="322"/>
        <end position="334"/>
    </location>
</feature>